<dbReference type="EMBL" id="JAQOWY010000128">
    <property type="protein sequence ID" value="KAK1850079.1"/>
    <property type="molecule type" value="Genomic_DNA"/>
</dbReference>
<organism evidence="1 2">
    <name type="scientific">Colletotrichum chrysophilum</name>
    <dbReference type="NCBI Taxonomy" id="1836956"/>
    <lineage>
        <taxon>Eukaryota</taxon>
        <taxon>Fungi</taxon>
        <taxon>Dikarya</taxon>
        <taxon>Ascomycota</taxon>
        <taxon>Pezizomycotina</taxon>
        <taxon>Sordariomycetes</taxon>
        <taxon>Hypocreomycetidae</taxon>
        <taxon>Glomerellales</taxon>
        <taxon>Glomerellaceae</taxon>
        <taxon>Colletotrichum</taxon>
        <taxon>Colletotrichum gloeosporioides species complex</taxon>
    </lineage>
</organism>
<accession>A0AAD9EG09</accession>
<evidence type="ECO:0000313" key="1">
    <source>
        <dbReference type="EMBL" id="KAK1850079.1"/>
    </source>
</evidence>
<proteinExistence type="predicted"/>
<dbReference type="AlphaFoldDB" id="A0AAD9EG09"/>
<keyword evidence="2" id="KW-1185">Reference proteome</keyword>
<comment type="caution">
    <text evidence="1">The sequence shown here is derived from an EMBL/GenBank/DDBJ whole genome shotgun (WGS) entry which is preliminary data.</text>
</comment>
<gene>
    <name evidence="1" type="ORF">CCHR01_07317</name>
</gene>
<sequence>MYSFSFDENCLVFPFALFEPWSNDGIVPEDEFSVSGREDSVFSAGLLAELDLDISLSFDYPETPLLRNTLGDMWVEENFVNNVTNTGLFDFTINRDCNLEDLDLDDESQGL</sequence>
<dbReference type="Proteomes" id="UP001243330">
    <property type="component" value="Unassembled WGS sequence"/>
</dbReference>
<reference evidence="1" key="1">
    <citation type="submission" date="2023-01" db="EMBL/GenBank/DDBJ databases">
        <title>Colletotrichum chrysophilum M932 genome sequence.</title>
        <authorList>
            <person name="Baroncelli R."/>
        </authorList>
    </citation>
    <scope>NUCLEOTIDE SEQUENCE</scope>
    <source>
        <strain evidence="1">M932</strain>
    </source>
</reference>
<evidence type="ECO:0000313" key="2">
    <source>
        <dbReference type="Proteomes" id="UP001243330"/>
    </source>
</evidence>
<name>A0AAD9EG09_9PEZI</name>
<protein>
    <submittedName>
        <fullName evidence="1">Uncharacterized protein</fullName>
    </submittedName>
</protein>